<proteinExistence type="predicted"/>
<dbReference type="AlphaFoldDB" id="A0AAV7RDC7"/>
<evidence type="ECO:0000313" key="2">
    <source>
        <dbReference type="EMBL" id="KAJ1150809.1"/>
    </source>
</evidence>
<accession>A0AAV7RDC7</accession>
<reference evidence="2" key="1">
    <citation type="journal article" date="2022" name="bioRxiv">
        <title>Sequencing and chromosome-scale assembly of the giantPleurodeles waltlgenome.</title>
        <authorList>
            <person name="Brown T."/>
            <person name="Elewa A."/>
            <person name="Iarovenko S."/>
            <person name="Subramanian E."/>
            <person name="Araus A.J."/>
            <person name="Petzold A."/>
            <person name="Susuki M."/>
            <person name="Suzuki K.-i.T."/>
            <person name="Hayashi T."/>
            <person name="Toyoda A."/>
            <person name="Oliveira C."/>
            <person name="Osipova E."/>
            <person name="Leigh N.D."/>
            <person name="Simon A."/>
            <person name="Yun M.H."/>
        </authorList>
    </citation>
    <scope>NUCLEOTIDE SEQUENCE</scope>
    <source>
        <strain evidence="2">20211129_DDA</strain>
        <tissue evidence="2">Liver</tissue>
    </source>
</reference>
<feature type="compositionally biased region" description="Polar residues" evidence="1">
    <location>
        <begin position="18"/>
        <end position="29"/>
    </location>
</feature>
<evidence type="ECO:0000256" key="1">
    <source>
        <dbReference type="SAM" id="MobiDB-lite"/>
    </source>
</evidence>
<dbReference type="Proteomes" id="UP001066276">
    <property type="component" value="Chromosome 5"/>
</dbReference>
<comment type="caution">
    <text evidence="2">The sequence shown here is derived from an EMBL/GenBank/DDBJ whole genome shotgun (WGS) entry which is preliminary data.</text>
</comment>
<sequence>MEHSDQQLLNRFGRRDGVQQSREYASQQQRIEQFAKQNVPWSETGATGGTPDSGGVAQTATILQAINDLKVTMEGKMVELKVDLAVMRQDLCNTAHRDTESQDGDDYHLLFADGSKVTGHGSMAHAFANYYQSLYGADPTSPRLDLLQFIHDLPVPSLSAEDRASLETDISVKELRTALGQLNSGKAPKLNGFPPEYWCLVWQHAGRPMLEMFQEAVEKGKLSLDLRTTDIVVLPKPGTVGHCCEDFKLFPS</sequence>
<protein>
    <submittedName>
        <fullName evidence="2">Uncharacterized protein</fullName>
    </submittedName>
</protein>
<keyword evidence="3" id="KW-1185">Reference proteome</keyword>
<organism evidence="2 3">
    <name type="scientific">Pleurodeles waltl</name>
    <name type="common">Iberian ribbed newt</name>
    <dbReference type="NCBI Taxonomy" id="8319"/>
    <lineage>
        <taxon>Eukaryota</taxon>
        <taxon>Metazoa</taxon>
        <taxon>Chordata</taxon>
        <taxon>Craniata</taxon>
        <taxon>Vertebrata</taxon>
        <taxon>Euteleostomi</taxon>
        <taxon>Amphibia</taxon>
        <taxon>Batrachia</taxon>
        <taxon>Caudata</taxon>
        <taxon>Salamandroidea</taxon>
        <taxon>Salamandridae</taxon>
        <taxon>Pleurodelinae</taxon>
        <taxon>Pleurodeles</taxon>
    </lineage>
</organism>
<feature type="region of interest" description="Disordered" evidence="1">
    <location>
        <begin position="1"/>
        <end position="29"/>
    </location>
</feature>
<gene>
    <name evidence="2" type="ORF">NDU88_003598</name>
</gene>
<dbReference type="EMBL" id="JANPWB010000009">
    <property type="protein sequence ID" value="KAJ1150809.1"/>
    <property type="molecule type" value="Genomic_DNA"/>
</dbReference>
<name>A0AAV7RDC7_PLEWA</name>
<evidence type="ECO:0000313" key="3">
    <source>
        <dbReference type="Proteomes" id="UP001066276"/>
    </source>
</evidence>